<sequence length="68" mass="6907">MRPLTIVLCAVALAVGTAVVVALLVRPPAPPAVQAIELLPGAATATPTPTTFAPPEDDDDADDDPFDD</sequence>
<evidence type="ECO:0000313" key="2">
    <source>
        <dbReference type="EMBL" id="RKQ90673.1"/>
    </source>
</evidence>
<feature type="region of interest" description="Disordered" evidence="1">
    <location>
        <begin position="43"/>
        <end position="68"/>
    </location>
</feature>
<accession>A0A660L9Y9</accession>
<protein>
    <submittedName>
        <fullName evidence="2">Uncharacterized protein</fullName>
    </submittedName>
</protein>
<dbReference type="Proteomes" id="UP000278962">
    <property type="component" value="Unassembled WGS sequence"/>
</dbReference>
<evidence type="ECO:0000256" key="1">
    <source>
        <dbReference type="SAM" id="MobiDB-lite"/>
    </source>
</evidence>
<evidence type="ECO:0000313" key="3">
    <source>
        <dbReference type="Proteomes" id="UP000278962"/>
    </source>
</evidence>
<dbReference type="EMBL" id="RBIL01000001">
    <property type="protein sequence ID" value="RKQ90673.1"/>
    <property type="molecule type" value="Genomic_DNA"/>
</dbReference>
<dbReference type="AlphaFoldDB" id="A0A660L9Y9"/>
<reference evidence="2 3" key="1">
    <citation type="submission" date="2018-10" db="EMBL/GenBank/DDBJ databases">
        <title>Genomic Encyclopedia of Archaeal and Bacterial Type Strains, Phase II (KMG-II): from individual species to whole genera.</title>
        <authorList>
            <person name="Goeker M."/>
        </authorList>
    </citation>
    <scope>NUCLEOTIDE SEQUENCE [LARGE SCALE GENOMIC DNA]</scope>
    <source>
        <strain evidence="2 3">DSM 14954</strain>
    </source>
</reference>
<comment type="caution">
    <text evidence="2">The sequence shown here is derived from an EMBL/GenBank/DDBJ whole genome shotgun (WGS) entry which is preliminary data.</text>
</comment>
<organism evidence="2 3">
    <name type="scientific">Solirubrobacter pauli</name>
    <dbReference type="NCBI Taxonomy" id="166793"/>
    <lineage>
        <taxon>Bacteria</taxon>
        <taxon>Bacillati</taxon>
        <taxon>Actinomycetota</taxon>
        <taxon>Thermoleophilia</taxon>
        <taxon>Solirubrobacterales</taxon>
        <taxon>Solirubrobacteraceae</taxon>
        <taxon>Solirubrobacter</taxon>
    </lineage>
</organism>
<name>A0A660L9Y9_9ACTN</name>
<keyword evidence="3" id="KW-1185">Reference proteome</keyword>
<proteinExistence type="predicted"/>
<feature type="compositionally biased region" description="Low complexity" evidence="1">
    <location>
        <begin position="43"/>
        <end position="54"/>
    </location>
</feature>
<feature type="compositionally biased region" description="Acidic residues" evidence="1">
    <location>
        <begin position="55"/>
        <end position="68"/>
    </location>
</feature>
<gene>
    <name evidence="2" type="ORF">C8N24_0486</name>
</gene>